<name>A0A822YWU9_NELNU</name>
<protein>
    <submittedName>
        <fullName evidence="2">Uncharacterized protein</fullName>
    </submittedName>
</protein>
<proteinExistence type="predicted"/>
<keyword evidence="3" id="KW-1185">Reference proteome</keyword>
<dbReference type="PANTHER" id="PTHR23315">
    <property type="entry name" value="U BOX DOMAIN-CONTAINING"/>
    <property type="match status" value="1"/>
</dbReference>
<dbReference type="EMBL" id="DUZY01000003">
    <property type="protein sequence ID" value="DAD33698.1"/>
    <property type="molecule type" value="Genomic_DNA"/>
</dbReference>
<accession>A0A822YWU9</accession>
<dbReference type="AlphaFoldDB" id="A0A822YWU9"/>
<evidence type="ECO:0000313" key="3">
    <source>
        <dbReference type="Proteomes" id="UP000607653"/>
    </source>
</evidence>
<keyword evidence="1" id="KW-0833">Ubl conjugation pathway</keyword>
<dbReference type="Proteomes" id="UP000607653">
    <property type="component" value="Unassembled WGS sequence"/>
</dbReference>
<gene>
    <name evidence="2" type="ORF">HUJ06_012549</name>
</gene>
<dbReference type="InterPro" id="IPR011989">
    <property type="entry name" value="ARM-like"/>
</dbReference>
<reference evidence="2 3" key="1">
    <citation type="journal article" date="2020" name="Mol. Biol. Evol.">
        <title>Distinct Expression and Methylation Patterns for Genes with Different Fates following a Single Whole-Genome Duplication in Flowering Plants.</title>
        <authorList>
            <person name="Shi T."/>
            <person name="Rahmani R.S."/>
            <person name="Gugger P.F."/>
            <person name="Wang M."/>
            <person name="Li H."/>
            <person name="Zhang Y."/>
            <person name="Li Z."/>
            <person name="Wang Q."/>
            <person name="Van de Peer Y."/>
            <person name="Marchal K."/>
            <person name="Chen J."/>
        </authorList>
    </citation>
    <scope>NUCLEOTIDE SEQUENCE [LARGE SCALE GENOMIC DNA]</scope>
    <source>
        <tissue evidence="2">Leaf</tissue>
    </source>
</reference>
<evidence type="ECO:0000313" key="2">
    <source>
        <dbReference type="EMBL" id="DAD33698.1"/>
    </source>
</evidence>
<dbReference type="Gene3D" id="1.25.10.10">
    <property type="entry name" value="Leucine-rich Repeat Variant"/>
    <property type="match status" value="1"/>
</dbReference>
<dbReference type="SUPFAM" id="SSF48371">
    <property type="entry name" value="ARM repeat"/>
    <property type="match status" value="1"/>
</dbReference>
<dbReference type="InterPro" id="IPR016024">
    <property type="entry name" value="ARM-type_fold"/>
</dbReference>
<comment type="caution">
    <text evidence="2">The sequence shown here is derived from an EMBL/GenBank/DDBJ whole genome shotgun (WGS) entry which is preliminary data.</text>
</comment>
<sequence length="58" mass="6086">MNAGAIKPLVYILKTGTKVSKQNAACALLSLSLIEDNKVLIGSCRAIPPLVTKEMATS</sequence>
<evidence type="ECO:0000256" key="1">
    <source>
        <dbReference type="ARBA" id="ARBA00022786"/>
    </source>
</evidence>
<organism evidence="2 3">
    <name type="scientific">Nelumbo nucifera</name>
    <name type="common">Sacred lotus</name>
    <dbReference type="NCBI Taxonomy" id="4432"/>
    <lineage>
        <taxon>Eukaryota</taxon>
        <taxon>Viridiplantae</taxon>
        <taxon>Streptophyta</taxon>
        <taxon>Embryophyta</taxon>
        <taxon>Tracheophyta</taxon>
        <taxon>Spermatophyta</taxon>
        <taxon>Magnoliopsida</taxon>
        <taxon>Proteales</taxon>
        <taxon>Nelumbonaceae</taxon>
        <taxon>Nelumbo</taxon>
    </lineage>
</organism>
<dbReference type="PANTHER" id="PTHR23315:SF129">
    <property type="entry name" value="ARM REPEAT SUPERFAMILY PROTEIN"/>
    <property type="match status" value="1"/>
</dbReference>